<feature type="transmembrane region" description="Helical" evidence="6">
    <location>
        <begin position="381"/>
        <end position="399"/>
    </location>
</feature>
<dbReference type="InterPro" id="IPR013525">
    <property type="entry name" value="ABC2_TM"/>
</dbReference>
<comment type="subcellular location">
    <subcellularLocation>
        <location evidence="1">Cell membrane</location>
        <topology evidence="1">Multi-pass membrane protein</topology>
    </subcellularLocation>
</comment>
<evidence type="ECO:0000313" key="8">
    <source>
        <dbReference type="EMBL" id="TPR44259.1"/>
    </source>
</evidence>
<dbReference type="Pfam" id="PF12698">
    <property type="entry name" value="ABC2_membrane_3"/>
    <property type="match status" value="1"/>
</dbReference>
<keyword evidence="4 6" id="KW-1133">Transmembrane helix</keyword>
<dbReference type="EMBL" id="QUBG01000003">
    <property type="protein sequence ID" value="TPR44259.1"/>
    <property type="molecule type" value="Genomic_DNA"/>
</dbReference>
<evidence type="ECO:0000256" key="5">
    <source>
        <dbReference type="ARBA" id="ARBA00023136"/>
    </source>
</evidence>
<dbReference type="InterPro" id="IPR051449">
    <property type="entry name" value="ABC-2_transporter_component"/>
</dbReference>
<evidence type="ECO:0000259" key="7">
    <source>
        <dbReference type="Pfam" id="PF12698"/>
    </source>
</evidence>
<evidence type="ECO:0000256" key="6">
    <source>
        <dbReference type="SAM" id="Phobius"/>
    </source>
</evidence>
<reference evidence="8" key="1">
    <citation type="submission" date="2018-08" db="EMBL/GenBank/DDBJ databases">
        <title>Comparative genomics of wild bee and flower associated Lactobacillus reveals potential adaptation to the bee host.</title>
        <authorList>
            <person name="Vuong H.Q."/>
            <person name="Mcfrederick Q.S."/>
        </authorList>
    </citation>
    <scope>NUCLEOTIDE SEQUENCE</scope>
    <source>
        <strain evidence="8">HV_63</strain>
    </source>
</reference>
<sequence>MKSLEKRSVKNMRKFMTIVEDTYLNQVKSKSFITLLLMPIIIIMVGVIIGFISYQNASSSNNDDSNKIALIADKGIKQSIVKKDNDSINSSIKTEKQAKDKLKNNDIYGYLKITTNNNKLKAKYIGNDSLDNDVKNDLMQSLSLHQNQINLNNSNLTKTQLQYLSNKPSFESHVKKQHSSNKSDDSSSKMFSLQLLIYILYFFLFMYSSITASIISKEKGSKLVEIIFSSTTSTKYFIGKIVGIVLMMLTQFIAYLIMFFCSYVFLSQADFSKDFIKENSDNIHQIASNLININLIFIILGLLVGIILSATAGALVARKEDANKAAQPVFMIIVILFILSFMFQNNSNSIIPKILSYFPLSSYFFMPIRMINNQANIFEEIISLIILIAFIIGLTYFISKVYKGLMLQNNNEGWFKNLIKGVKYR</sequence>
<protein>
    <submittedName>
        <fullName evidence="8">ABC transporter permease</fullName>
    </submittedName>
</protein>
<dbReference type="PANTHER" id="PTHR30294">
    <property type="entry name" value="MEMBRANE COMPONENT OF ABC TRANSPORTER YHHJ-RELATED"/>
    <property type="match status" value="1"/>
</dbReference>
<evidence type="ECO:0000313" key="9">
    <source>
        <dbReference type="Proteomes" id="UP000784700"/>
    </source>
</evidence>
<feature type="transmembrane region" description="Helical" evidence="6">
    <location>
        <begin position="237"/>
        <end position="266"/>
    </location>
</feature>
<organism evidence="8 9">
    <name type="scientific">Apilactobacillus micheneri</name>
    <dbReference type="NCBI Taxonomy" id="1899430"/>
    <lineage>
        <taxon>Bacteria</taxon>
        <taxon>Bacillati</taxon>
        <taxon>Bacillota</taxon>
        <taxon>Bacilli</taxon>
        <taxon>Lactobacillales</taxon>
        <taxon>Lactobacillaceae</taxon>
        <taxon>Apilactobacillus</taxon>
    </lineage>
</organism>
<accession>A0A9Q8MUD1</accession>
<feature type="transmembrane region" description="Helical" evidence="6">
    <location>
        <begin position="286"/>
        <end position="316"/>
    </location>
</feature>
<evidence type="ECO:0000256" key="4">
    <source>
        <dbReference type="ARBA" id="ARBA00022989"/>
    </source>
</evidence>
<dbReference type="Proteomes" id="UP000784700">
    <property type="component" value="Unassembled WGS sequence"/>
</dbReference>
<dbReference type="GO" id="GO:0140359">
    <property type="term" value="F:ABC-type transporter activity"/>
    <property type="evidence" value="ECO:0007669"/>
    <property type="project" value="InterPro"/>
</dbReference>
<gene>
    <name evidence="8" type="ORF">DY130_04255</name>
</gene>
<keyword evidence="3 6" id="KW-0812">Transmembrane</keyword>
<dbReference type="AlphaFoldDB" id="A0A9Q8MUD1"/>
<evidence type="ECO:0000256" key="2">
    <source>
        <dbReference type="ARBA" id="ARBA00022475"/>
    </source>
</evidence>
<feature type="transmembrane region" description="Helical" evidence="6">
    <location>
        <begin position="32"/>
        <end position="54"/>
    </location>
</feature>
<comment type="caution">
    <text evidence="8">The sequence shown here is derived from an EMBL/GenBank/DDBJ whole genome shotgun (WGS) entry which is preliminary data.</text>
</comment>
<keyword evidence="5 6" id="KW-0472">Membrane</keyword>
<dbReference type="GO" id="GO:0005886">
    <property type="term" value="C:plasma membrane"/>
    <property type="evidence" value="ECO:0007669"/>
    <property type="project" value="UniProtKB-SubCell"/>
</dbReference>
<evidence type="ECO:0000256" key="1">
    <source>
        <dbReference type="ARBA" id="ARBA00004651"/>
    </source>
</evidence>
<feature type="domain" description="ABC-2 type transporter transmembrane" evidence="7">
    <location>
        <begin position="30"/>
        <end position="395"/>
    </location>
</feature>
<feature type="transmembrane region" description="Helical" evidence="6">
    <location>
        <begin position="195"/>
        <end position="216"/>
    </location>
</feature>
<keyword evidence="2" id="KW-1003">Cell membrane</keyword>
<evidence type="ECO:0000256" key="3">
    <source>
        <dbReference type="ARBA" id="ARBA00022692"/>
    </source>
</evidence>
<name>A0A9Q8MUD1_9LACO</name>
<dbReference type="PANTHER" id="PTHR30294:SF29">
    <property type="entry name" value="MULTIDRUG ABC TRANSPORTER PERMEASE YBHS-RELATED"/>
    <property type="match status" value="1"/>
</dbReference>
<proteinExistence type="predicted"/>
<feature type="transmembrane region" description="Helical" evidence="6">
    <location>
        <begin position="328"/>
        <end position="344"/>
    </location>
</feature>